<dbReference type="RefSeq" id="WP_145088138.1">
    <property type="nucleotide sequence ID" value="NZ_CP036274.1"/>
</dbReference>
<dbReference type="OrthoDB" id="127333at2"/>
<dbReference type="InterPro" id="IPR017850">
    <property type="entry name" value="Alkaline_phosphatase_core_sf"/>
</dbReference>
<proteinExistence type="predicted"/>
<dbReference type="SUPFAM" id="SSF53649">
    <property type="entry name" value="Alkaline phosphatase-like"/>
    <property type="match status" value="1"/>
</dbReference>
<keyword evidence="3" id="KW-1185">Reference proteome</keyword>
<dbReference type="EMBL" id="CP036274">
    <property type="protein sequence ID" value="QDU27286.1"/>
    <property type="molecule type" value="Genomic_DNA"/>
</dbReference>
<dbReference type="PANTHER" id="PTHR43737">
    <property type="entry name" value="BLL7424 PROTEIN"/>
    <property type="match status" value="1"/>
</dbReference>
<dbReference type="Pfam" id="PF07394">
    <property type="entry name" value="DUF1501"/>
    <property type="match status" value="1"/>
</dbReference>
<accession>A0A517YAM0</accession>
<feature type="compositionally biased region" description="Basic and acidic residues" evidence="1">
    <location>
        <begin position="46"/>
        <end position="56"/>
    </location>
</feature>
<evidence type="ECO:0000256" key="1">
    <source>
        <dbReference type="SAM" id="MobiDB-lite"/>
    </source>
</evidence>
<protein>
    <recommendedName>
        <fullName evidence="4">DUF1501 domain-containing protein</fullName>
    </recommendedName>
</protein>
<dbReference type="Proteomes" id="UP000315017">
    <property type="component" value="Chromosome"/>
</dbReference>
<evidence type="ECO:0008006" key="4">
    <source>
        <dbReference type="Google" id="ProtNLM"/>
    </source>
</evidence>
<dbReference type="PROSITE" id="PS51318">
    <property type="entry name" value="TAT"/>
    <property type="match status" value="1"/>
</dbReference>
<dbReference type="InterPro" id="IPR006311">
    <property type="entry name" value="TAT_signal"/>
</dbReference>
<dbReference type="PANTHER" id="PTHR43737:SF1">
    <property type="entry name" value="DUF1501 DOMAIN-CONTAINING PROTEIN"/>
    <property type="match status" value="1"/>
</dbReference>
<feature type="region of interest" description="Disordered" evidence="1">
    <location>
        <begin position="39"/>
        <end position="60"/>
    </location>
</feature>
<dbReference type="InterPro" id="IPR010869">
    <property type="entry name" value="DUF1501"/>
</dbReference>
<dbReference type="KEGG" id="aagg:ETAA8_23730"/>
<sequence>MDRESILRSQRRHFVAQQAAGIGSLALAWLLSHEAAAAPAPPAKPALEKPTYDLRPKQPAGEPKARAMISIFMQGGPSHIDLFDPKPELDKRDGTDFTGGGIKFDSVEQASSQLMASKWKFAPRGECGMELSELLPNLGNVADDITLIRSMHTGVNNHGQSILALCNGRTITGRPALGSWLTYALGSESDNLPAYVVLTDPANLPVEGVYNWANGWLPSLYQGTVVRAREPRILNLDPPSDSSPVSQQRYLDFLANLNQQHLKEHPGENDLAARIASYELAAKMQTAAREALDLSQETAETKQLYGIDQTETRDWGSRCLIARRLVERGVRFVQICSGNQNWDHHSGIHTSLPMRCKQTDKPTAALVFDLKRRGLLDSTLVHWSGEMGRLPVIQKAKSIGRDHNTYGFSAWMAGGGVKSGHVHGETDEFGHKAVKDVVNHYDLHATILHLFGLDHTKLNFARPQGAGSLIDGQPATVIKQILA</sequence>
<dbReference type="AlphaFoldDB" id="A0A517YAM0"/>
<gene>
    <name evidence="2" type="ORF">ETAA8_23730</name>
</gene>
<organism evidence="2 3">
    <name type="scientific">Anatilimnocola aggregata</name>
    <dbReference type="NCBI Taxonomy" id="2528021"/>
    <lineage>
        <taxon>Bacteria</taxon>
        <taxon>Pseudomonadati</taxon>
        <taxon>Planctomycetota</taxon>
        <taxon>Planctomycetia</taxon>
        <taxon>Pirellulales</taxon>
        <taxon>Pirellulaceae</taxon>
        <taxon>Anatilimnocola</taxon>
    </lineage>
</organism>
<evidence type="ECO:0000313" key="2">
    <source>
        <dbReference type="EMBL" id="QDU27286.1"/>
    </source>
</evidence>
<reference evidence="2 3" key="1">
    <citation type="submission" date="2019-02" db="EMBL/GenBank/DDBJ databases">
        <title>Deep-cultivation of Planctomycetes and their phenomic and genomic characterization uncovers novel biology.</title>
        <authorList>
            <person name="Wiegand S."/>
            <person name="Jogler M."/>
            <person name="Boedeker C."/>
            <person name="Pinto D."/>
            <person name="Vollmers J."/>
            <person name="Rivas-Marin E."/>
            <person name="Kohn T."/>
            <person name="Peeters S.H."/>
            <person name="Heuer A."/>
            <person name="Rast P."/>
            <person name="Oberbeckmann S."/>
            <person name="Bunk B."/>
            <person name="Jeske O."/>
            <person name="Meyerdierks A."/>
            <person name="Storesund J.E."/>
            <person name="Kallscheuer N."/>
            <person name="Luecker S."/>
            <person name="Lage O.M."/>
            <person name="Pohl T."/>
            <person name="Merkel B.J."/>
            <person name="Hornburger P."/>
            <person name="Mueller R.-W."/>
            <person name="Bruemmer F."/>
            <person name="Labrenz M."/>
            <person name="Spormann A.M."/>
            <person name="Op den Camp H."/>
            <person name="Overmann J."/>
            <person name="Amann R."/>
            <person name="Jetten M.S.M."/>
            <person name="Mascher T."/>
            <person name="Medema M.H."/>
            <person name="Devos D.P."/>
            <person name="Kaster A.-K."/>
            <person name="Ovreas L."/>
            <person name="Rohde M."/>
            <person name="Galperin M.Y."/>
            <person name="Jogler C."/>
        </authorList>
    </citation>
    <scope>NUCLEOTIDE SEQUENCE [LARGE SCALE GENOMIC DNA]</scope>
    <source>
        <strain evidence="2 3">ETA_A8</strain>
    </source>
</reference>
<name>A0A517YAM0_9BACT</name>
<evidence type="ECO:0000313" key="3">
    <source>
        <dbReference type="Proteomes" id="UP000315017"/>
    </source>
</evidence>